<dbReference type="EMBL" id="JBHTOM010000005">
    <property type="protein sequence ID" value="MFD1548988.1"/>
    <property type="molecule type" value="Genomic_DNA"/>
</dbReference>
<sequence length="345" mass="39234">MPTNGEVLNGLEGVETGFFIPGSKDKSGNPIEVKLKYMSSIIAFKKLPTNDAIKVAVAHNEKVDGVTPTNIEKSIDIDLSVDDTIFTDKSQRDQPFNSDYMFVGLNIAARKKEPDADGAWGQFHDMEFKTPTYKFAFMTNDKRFRGCYITDILKNTVDSSSANISDDYFVDMEEKQPGMFLDESDENVKKLAVKGYPKYVKRYRSELVKNADSVETVVEDGKVISRYTRDLRNVGADTFIESSEDYEAVVRENQQKYRRSAELFIQEYQIIQPKHLIVLGKKAQQVVQNMRADGLFENNPEVARLADTLIEAQHYSRQGKKTSTLDYMNYLQTLLKKTDVDAVNE</sequence>
<accession>A0ABW4H372</accession>
<evidence type="ECO:0000313" key="1">
    <source>
        <dbReference type="EMBL" id="MFD1548988.1"/>
    </source>
</evidence>
<dbReference type="Proteomes" id="UP001597195">
    <property type="component" value="Unassembled WGS sequence"/>
</dbReference>
<organism evidence="1 2">
    <name type="scientific">Levilactobacillus fuyuanensis</name>
    <dbReference type="NCBI Taxonomy" id="2486022"/>
    <lineage>
        <taxon>Bacteria</taxon>
        <taxon>Bacillati</taxon>
        <taxon>Bacillota</taxon>
        <taxon>Bacilli</taxon>
        <taxon>Lactobacillales</taxon>
        <taxon>Lactobacillaceae</taxon>
        <taxon>Levilactobacillus</taxon>
    </lineage>
</organism>
<gene>
    <name evidence="1" type="ORF">ACFQ5T_04725</name>
</gene>
<keyword evidence="2" id="KW-1185">Reference proteome</keyword>
<dbReference type="RefSeq" id="WP_125700601.1">
    <property type="nucleotide sequence ID" value="NZ_JBHTOM010000005.1"/>
</dbReference>
<evidence type="ECO:0000313" key="2">
    <source>
        <dbReference type="Proteomes" id="UP001597195"/>
    </source>
</evidence>
<proteinExistence type="predicted"/>
<comment type="caution">
    <text evidence="1">The sequence shown here is derived from an EMBL/GenBank/DDBJ whole genome shotgun (WGS) entry which is preliminary data.</text>
</comment>
<protein>
    <submittedName>
        <fullName evidence="1">Uncharacterized protein</fullName>
    </submittedName>
</protein>
<reference evidence="2" key="1">
    <citation type="journal article" date="2019" name="Int. J. Syst. Evol. Microbiol.">
        <title>The Global Catalogue of Microorganisms (GCM) 10K type strain sequencing project: providing services to taxonomists for standard genome sequencing and annotation.</title>
        <authorList>
            <consortium name="The Broad Institute Genomics Platform"/>
            <consortium name="The Broad Institute Genome Sequencing Center for Infectious Disease"/>
            <person name="Wu L."/>
            <person name="Ma J."/>
        </authorList>
    </citation>
    <scope>NUCLEOTIDE SEQUENCE [LARGE SCALE GENOMIC DNA]</scope>
    <source>
        <strain evidence="2">CCM 8906</strain>
    </source>
</reference>
<name>A0ABW4H372_9LACO</name>